<dbReference type="Gene3D" id="3.40.630.10">
    <property type="entry name" value="Zn peptidases"/>
    <property type="match status" value="1"/>
</dbReference>
<comment type="caution">
    <text evidence="6">The sequence shown here is derived from an EMBL/GenBank/DDBJ whole genome shotgun (WGS) entry which is preliminary data.</text>
</comment>
<dbReference type="PANTHER" id="PTHR43808">
    <property type="entry name" value="ACETYLORNITHINE DEACETYLASE"/>
    <property type="match status" value="1"/>
</dbReference>
<organism evidence="6 7">
    <name type="scientific">Paracidovorax wautersii</name>
    <dbReference type="NCBI Taxonomy" id="1177982"/>
    <lineage>
        <taxon>Bacteria</taxon>
        <taxon>Pseudomonadati</taxon>
        <taxon>Pseudomonadota</taxon>
        <taxon>Betaproteobacteria</taxon>
        <taxon>Burkholderiales</taxon>
        <taxon>Comamonadaceae</taxon>
        <taxon>Paracidovorax</taxon>
    </lineage>
</organism>
<name>A0A7V8FS24_9BURK</name>
<dbReference type="SUPFAM" id="SSF53187">
    <property type="entry name" value="Zn-dependent exopeptidases"/>
    <property type="match status" value="1"/>
</dbReference>
<accession>A0A7V8FS24</accession>
<dbReference type="SUPFAM" id="SSF55031">
    <property type="entry name" value="Bacterial exopeptidase dimerisation domain"/>
    <property type="match status" value="1"/>
</dbReference>
<dbReference type="Proteomes" id="UP000461670">
    <property type="component" value="Unassembled WGS sequence"/>
</dbReference>
<protein>
    <submittedName>
        <fullName evidence="6">Acetylornithine deacetylase</fullName>
    </submittedName>
</protein>
<dbReference type="InterPro" id="IPR050072">
    <property type="entry name" value="Peptidase_M20A"/>
</dbReference>
<keyword evidence="3" id="KW-0378">Hydrolase</keyword>
<dbReference type="CDD" id="cd02697">
    <property type="entry name" value="M20_like"/>
    <property type="match status" value="1"/>
</dbReference>
<evidence type="ECO:0000256" key="3">
    <source>
        <dbReference type="ARBA" id="ARBA00022801"/>
    </source>
</evidence>
<dbReference type="InterPro" id="IPR036264">
    <property type="entry name" value="Bact_exopeptidase_dim_dom"/>
</dbReference>
<evidence type="ECO:0000259" key="5">
    <source>
        <dbReference type="Pfam" id="PF07687"/>
    </source>
</evidence>
<comment type="cofactor">
    <cofactor evidence="1">
        <name>Zn(2+)</name>
        <dbReference type="ChEBI" id="CHEBI:29105"/>
    </cofactor>
</comment>
<gene>
    <name evidence="6" type="primary">argE_2</name>
    <name evidence="6" type="ORF">GAK30_00202</name>
</gene>
<evidence type="ECO:0000256" key="1">
    <source>
        <dbReference type="ARBA" id="ARBA00001947"/>
    </source>
</evidence>
<evidence type="ECO:0000256" key="4">
    <source>
        <dbReference type="ARBA" id="ARBA00022833"/>
    </source>
</evidence>
<proteinExistence type="predicted"/>
<dbReference type="InterPro" id="IPR002933">
    <property type="entry name" value="Peptidase_M20"/>
</dbReference>
<keyword evidence="2" id="KW-0479">Metal-binding</keyword>
<dbReference type="GO" id="GO:0016787">
    <property type="term" value="F:hydrolase activity"/>
    <property type="evidence" value="ECO:0007669"/>
    <property type="project" value="UniProtKB-KW"/>
</dbReference>
<reference evidence="7" key="1">
    <citation type="journal article" date="2020" name="MBio">
        <title>Horizontal gene transfer to a defensive symbiont with a reduced genome amongst a multipartite beetle microbiome.</title>
        <authorList>
            <person name="Waterworth S.C."/>
            <person name="Florez L.V."/>
            <person name="Rees E.R."/>
            <person name="Hertweck C."/>
            <person name="Kaltenpoth M."/>
            <person name="Kwan J.C."/>
        </authorList>
    </citation>
    <scope>NUCLEOTIDE SEQUENCE [LARGE SCALE GENOMIC DNA]</scope>
</reference>
<dbReference type="PROSITE" id="PS00758">
    <property type="entry name" value="ARGE_DAPE_CPG2_1"/>
    <property type="match status" value="1"/>
</dbReference>
<evidence type="ECO:0000256" key="2">
    <source>
        <dbReference type="ARBA" id="ARBA00022723"/>
    </source>
</evidence>
<keyword evidence="4" id="KW-0862">Zinc</keyword>
<evidence type="ECO:0000313" key="6">
    <source>
        <dbReference type="EMBL" id="KAF1023836.1"/>
    </source>
</evidence>
<dbReference type="InterPro" id="IPR011650">
    <property type="entry name" value="Peptidase_M20_dimer"/>
</dbReference>
<dbReference type="AlphaFoldDB" id="A0A7V8FS24"/>
<dbReference type="Pfam" id="PF07687">
    <property type="entry name" value="M20_dimer"/>
    <property type="match status" value="1"/>
</dbReference>
<dbReference type="Gene3D" id="3.30.70.360">
    <property type="match status" value="1"/>
</dbReference>
<dbReference type="InterPro" id="IPR001261">
    <property type="entry name" value="ArgE/DapE_CS"/>
</dbReference>
<dbReference type="EMBL" id="WNDQ01000002">
    <property type="protein sequence ID" value="KAF1023836.1"/>
    <property type="molecule type" value="Genomic_DNA"/>
</dbReference>
<dbReference type="GO" id="GO:0046872">
    <property type="term" value="F:metal ion binding"/>
    <property type="evidence" value="ECO:0007669"/>
    <property type="project" value="UniProtKB-KW"/>
</dbReference>
<evidence type="ECO:0000313" key="7">
    <source>
        <dbReference type="Proteomes" id="UP000461670"/>
    </source>
</evidence>
<feature type="domain" description="Peptidase M20 dimerisation" evidence="5">
    <location>
        <begin position="206"/>
        <end position="314"/>
    </location>
</feature>
<sequence>MVANNTHTPPDTDRYAALDAWIDQHFDEQVAFLQQLVRVPTDTPPGNNAPHAERTAELLADMGLQAERLPVPAAEVQAYGMESITNLIVRRRYGAGADAHPIVALNAHGDVVPPGEGWTHDPYGAQIEDGRIYGRATAVSKGDFTTFTFALRALEAVARPTRGQLELHFTYDEEFGGELGPGWLLKHGHTRPDLLIAAGFSYEVVTAHNGCLQMEVTVHGKMAHAAVPHTGVDALQGAVALLNALYALNTRYRTVKSSVAGIDHPYLNVGRIEGGTNTNVVPGKVVFKLDRRMIPEENPAEVEAEILAVLRETAATLPGITIDTRRLLLANAMKPLPGNAPLVAALQRHGQALFGQAIPAMGTPLYTDVRLYAEQGIPGVIYGAGPRTVLESHAKRADERLELDDLRRATKVIARALHDLLG</sequence>
<dbReference type="Pfam" id="PF01546">
    <property type="entry name" value="Peptidase_M20"/>
    <property type="match status" value="1"/>
</dbReference>